<feature type="non-terminal residue" evidence="1">
    <location>
        <position position="1"/>
    </location>
</feature>
<dbReference type="GO" id="GO:0042601">
    <property type="term" value="C:endospore-forming forespore"/>
    <property type="evidence" value="ECO:0007669"/>
    <property type="project" value="TreeGrafter"/>
</dbReference>
<dbReference type="GO" id="GO:0051539">
    <property type="term" value="F:4 iron, 4 sulfur cluster binding"/>
    <property type="evidence" value="ECO:0007669"/>
    <property type="project" value="TreeGrafter"/>
</dbReference>
<dbReference type="Gene3D" id="3.40.50.12110">
    <property type="match status" value="1"/>
</dbReference>
<proteinExistence type="predicted"/>
<dbReference type="InterPro" id="IPR007197">
    <property type="entry name" value="rSAM"/>
</dbReference>
<accession>X1KKM8</accession>
<evidence type="ECO:0000313" key="1">
    <source>
        <dbReference type="EMBL" id="GAH82628.1"/>
    </source>
</evidence>
<evidence type="ECO:0008006" key="2">
    <source>
        <dbReference type="Google" id="ProtNLM"/>
    </source>
</evidence>
<dbReference type="Gene3D" id="3.80.30.30">
    <property type="match status" value="1"/>
</dbReference>
<gene>
    <name evidence="1" type="ORF">S03H2_57608</name>
</gene>
<dbReference type="PANTHER" id="PTHR37822">
    <property type="entry name" value="SPORE PHOTOPRODUCT LYASE-RELATED"/>
    <property type="match status" value="1"/>
</dbReference>
<dbReference type="SFLD" id="SFLDS00029">
    <property type="entry name" value="Radical_SAM"/>
    <property type="match status" value="1"/>
</dbReference>
<organism evidence="1">
    <name type="scientific">marine sediment metagenome</name>
    <dbReference type="NCBI Taxonomy" id="412755"/>
    <lineage>
        <taxon>unclassified sequences</taxon>
        <taxon>metagenomes</taxon>
        <taxon>ecological metagenomes</taxon>
    </lineage>
</organism>
<name>X1KKM8_9ZZZZ</name>
<dbReference type="InterPro" id="IPR049539">
    <property type="entry name" value="SPL"/>
</dbReference>
<reference evidence="1" key="1">
    <citation type="journal article" date="2014" name="Front. Microbiol.">
        <title>High frequency of phylogenetically diverse reductive dehalogenase-homologous genes in deep subseafloor sedimentary metagenomes.</title>
        <authorList>
            <person name="Kawai M."/>
            <person name="Futagami T."/>
            <person name="Toyoda A."/>
            <person name="Takaki Y."/>
            <person name="Nishi S."/>
            <person name="Hori S."/>
            <person name="Arai W."/>
            <person name="Tsubouchi T."/>
            <person name="Morono Y."/>
            <person name="Uchiyama I."/>
            <person name="Ito T."/>
            <person name="Fujiyama A."/>
            <person name="Inagaki F."/>
            <person name="Takami H."/>
        </authorList>
    </citation>
    <scope>NUCLEOTIDE SEQUENCE</scope>
    <source>
        <strain evidence="1">Expedition CK06-06</strain>
    </source>
</reference>
<protein>
    <recommendedName>
        <fullName evidence="2">Radical SAM core domain-containing protein</fullName>
    </recommendedName>
</protein>
<dbReference type="EMBL" id="BARU01036937">
    <property type="protein sequence ID" value="GAH82628.1"/>
    <property type="molecule type" value="Genomic_DNA"/>
</dbReference>
<dbReference type="GO" id="GO:0003913">
    <property type="term" value="F:DNA photolyase activity"/>
    <property type="evidence" value="ECO:0007669"/>
    <property type="project" value="TreeGrafter"/>
</dbReference>
<dbReference type="GO" id="GO:1904047">
    <property type="term" value="F:S-adenosyl-L-methionine binding"/>
    <property type="evidence" value="ECO:0007669"/>
    <property type="project" value="TreeGrafter"/>
</dbReference>
<sequence>QTLVFGELKTAVRFSQEEGNTCPNYWHFSPYGFCPYGCKYCYLAGTQGVKFSPTVKIYVNLPEMFGEIDHIARRQGKPTAFYLGKLQDALALDPLTAYSTVLVPFFAEHPLARMTLLTKSANVDQLLELEHRGHTILSWSVNPPEVCEIFEENIPSIGERLEAMCRVASAGYPVRAVMMPVIPIERWEDLYTAFTNRLIETVPIQRLTLGGVCSYRGARKLMERKLGLDNAISAHIDNGSQTAGDGRARY</sequence>
<feature type="non-terminal residue" evidence="1">
    <location>
        <position position="250"/>
    </location>
</feature>
<dbReference type="PANTHER" id="PTHR37822:SF2">
    <property type="entry name" value="SPORE PHOTOPRODUCT LYASE"/>
    <property type="match status" value="1"/>
</dbReference>
<dbReference type="Pfam" id="PF20903">
    <property type="entry name" value="SPL"/>
    <property type="match status" value="1"/>
</dbReference>
<comment type="caution">
    <text evidence="1">The sequence shown here is derived from an EMBL/GenBank/DDBJ whole genome shotgun (WGS) entry which is preliminary data.</text>
</comment>
<dbReference type="AlphaFoldDB" id="X1KKM8"/>